<evidence type="ECO:0000313" key="4">
    <source>
        <dbReference type="EMBL" id="SAI84601.1"/>
    </source>
</evidence>
<feature type="transmembrane region" description="Helical" evidence="2">
    <location>
        <begin position="112"/>
        <end position="131"/>
    </location>
</feature>
<dbReference type="InterPro" id="IPR050616">
    <property type="entry name" value="CPA3_Na-H_Antiporter_A"/>
</dbReference>
<feature type="transmembrane region" description="Helical" evidence="2">
    <location>
        <begin position="451"/>
        <end position="470"/>
    </location>
</feature>
<feature type="transmembrane region" description="Helical" evidence="2">
    <location>
        <begin position="490"/>
        <end position="519"/>
    </location>
</feature>
<feature type="transmembrane region" description="Helical" evidence="2">
    <location>
        <begin position="88"/>
        <end position="105"/>
    </location>
</feature>
<evidence type="ECO:0000259" key="3">
    <source>
        <dbReference type="Pfam" id="PF00361"/>
    </source>
</evidence>
<dbReference type="AlphaFoldDB" id="A0A157T152"/>
<keyword evidence="2" id="KW-0812">Transmembrane</keyword>
<feature type="transmembrane region" description="Helical" evidence="2">
    <location>
        <begin position="290"/>
        <end position="311"/>
    </location>
</feature>
<dbReference type="NCBIfam" id="NF005046">
    <property type="entry name" value="PRK06459.1"/>
    <property type="match status" value="1"/>
</dbReference>
<feature type="transmembrane region" description="Helical" evidence="2">
    <location>
        <begin position="365"/>
        <end position="390"/>
    </location>
</feature>
<feature type="region of interest" description="Disordered" evidence="1">
    <location>
        <begin position="1"/>
        <end position="26"/>
    </location>
</feature>
<feature type="transmembrane region" description="Helical" evidence="2">
    <location>
        <begin position="323"/>
        <end position="344"/>
    </location>
</feature>
<gene>
    <name evidence="4" type="ORF">SSOP1_1047</name>
</gene>
<feature type="transmembrane region" description="Helical" evidence="2">
    <location>
        <begin position="600"/>
        <end position="620"/>
    </location>
</feature>
<feature type="transmembrane region" description="Helical" evidence="2">
    <location>
        <begin position="64"/>
        <end position="82"/>
    </location>
</feature>
<keyword evidence="4" id="KW-0456">Lyase</keyword>
<dbReference type="Pfam" id="PF00361">
    <property type="entry name" value="Proton_antipo_M"/>
    <property type="match status" value="1"/>
</dbReference>
<feature type="transmembrane region" description="Helical" evidence="2">
    <location>
        <begin position="261"/>
        <end position="283"/>
    </location>
</feature>
<feature type="transmembrane region" description="Helical" evidence="2">
    <location>
        <begin position="229"/>
        <end position="249"/>
    </location>
</feature>
<evidence type="ECO:0000256" key="1">
    <source>
        <dbReference type="SAM" id="MobiDB-lite"/>
    </source>
</evidence>
<dbReference type="PATRIC" id="fig|2287.9.peg.1056"/>
<accession>A0A157T152</accession>
<dbReference type="PANTHER" id="PTHR43373">
    <property type="entry name" value="NA(+)/H(+) ANTIPORTER SUBUNIT"/>
    <property type="match status" value="1"/>
</dbReference>
<feature type="transmembrane region" description="Helical" evidence="2">
    <location>
        <begin position="402"/>
        <end position="430"/>
    </location>
</feature>
<sequence>MRYLRRNNRRRSTIRSSSGNPRLSTKSLYNTRSLDEGEGKMNTLLYTLPPFLISIIFSIFNKKAGYILTMISSIILLITSIYEYNGVLSFFSIISTSVWILASIFSIEYDHYGKWLSPLYILTILGMTIVLNSDGYLLFLAGWEIMTIPAYVAIGLTAKNNRPPFVFMAFGELSTVLILAGFIIANTTNFNYLPSPVPLIVATFGFIIKMGMMPFLVSEWLPIAHGTAPSNFSAILSATMTLMGVYGILKITILTQTIPIGFSLTIMAIGAFSIFFGALYGYVNENTKGILAFSTIENNGAILVALSLYMISKQLNITSIEHISLITVILYSFAHSVAKTGLFLSSGLQEKQSITYSKKIRNIEIGLTLLASSMSGLLPNIGGVASWLLLENLFMFSYVLHNMISILFIMTGAIIAMGEGLATALLIRYITYTSIFQNTREQLSKIKKYPILLSALIVLILGFTLPYLIYPYKNSTTILGMLTNSVILTQYYNTTFGGISPLYIILLLVAFSIVSYLAFGKPKIRKAETWNNGVNEKEEYTAFAMANNIRQMLKKILRPEEEKFLPTYGLDVFWEYLYKLANSIRRFGKIFAKTLINSSISWYIIYIILTLIVVIIVVVMG</sequence>
<evidence type="ECO:0000256" key="2">
    <source>
        <dbReference type="SAM" id="Phobius"/>
    </source>
</evidence>
<dbReference type="Proteomes" id="UP000076770">
    <property type="component" value="Chromosome i"/>
</dbReference>
<dbReference type="PANTHER" id="PTHR43373:SF1">
    <property type="entry name" value="NA(+)_H(+) ANTIPORTER SUBUNIT A"/>
    <property type="match status" value="1"/>
</dbReference>
<feature type="compositionally biased region" description="Basic residues" evidence="1">
    <location>
        <begin position="1"/>
        <end position="13"/>
    </location>
</feature>
<keyword evidence="2" id="KW-1133">Transmembrane helix</keyword>
<reference evidence="5" key="1">
    <citation type="submission" date="2016-04" db="EMBL/GenBank/DDBJ databases">
        <authorList>
            <person name="Shah S.A."/>
            <person name="Garrett R.A."/>
        </authorList>
    </citation>
    <scope>NUCLEOTIDE SEQUENCE [LARGE SCALE GENOMIC DNA]</scope>
    <source>
        <strain evidence="5">ATCC 35091 / DSM 1616 / JCM 8930 / NBRC 15331 / P1</strain>
    </source>
</reference>
<feature type="transmembrane region" description="Helical" evidence="2">
    <location>
        <begin position="137"/>
        <end position="158"/>
    </location>
</feature>
<feature type="domain" description="NADH:quinone oxidoreductase/Mrp antiporter transmembrane" evidence="3">
    <location>
        <begin position="136"/>
        <end position="406"/>
    </location>
</feature>
<organism evidence="4 5">
    <name type="scientific">Saccharolobus solfataricus</name>
    <name type="common">Sulfolobus solfataricus</name>
    <dbReference type="NCBI Taxonomy" id="2287"/>
    <lineage>
        <taxon>Archaea</taxon>
        <taxon>Thermoproteota</taxon>
        <taxon>Thermoprotei</taxon>
        <taxon>Sulfolobales</taxon>
        <taxon>Sulfolobaceae</taxon>
        <taxon>Saccharolobus</taxon>
    </lineage>
</organism>
<keyword evidence="2" id="KW-0472">Membrane</keyword>
<name>A0A157T152_SACSO</name>
<feature type="transmembrane region" description="Helical" evidence="2">
    <location>
        <begin position="197"/>
        <end position="217"/>
    </location>
</feature>
<proteinExistence type="predicted"/>
<protein>
    <submittedName>
        <fullName evidence="4">Formate hydrogenlyase subunit 3 (HycC)</fullName>
    </submittedName>
</protein>
<dbReference type="EMBL" id="LT549890">
    <property type="protein sequence ID" value="SAI84601.1"/>
    <property type="molecule type" value="Genomic_DNA"/>
</dbReference>
<dbReference type="GO" id="GO:0016829">
    <property type="term" value="F:lyase activity"/>
    <property type="evidence" value="ECO:0007669"/>
    <property type="project" value="UniProtKB-KW"/>
</dbReference>
<dbReference type="InterPro" id="IPR001750">
    <property type="entry name" value="ND/Mrp_TM"/>
</dbReference>
<evidence type="ECO:0000313" key="5">
    <source>
        <dbReference type="Proteomes" id="UP000076770"/>
    </source>
</evidence>
<feature type="transmembrane region" description="Helical" evidence="2">
    <location>
        <begin position="165"/>
        <end position="185"/>
    </location>
</feature>